<dbReference type="Pfam" id="PF13426">
    <property type="entry name" value="PAS_9"/>
    <property type="match status" value="3"/>
</dbReference>
<sequence>MEGFRDLKELVIDKLPFEVLWLNSKGKVVFANEMFCQAMGYTKKEVSKLSISDINVTVTPESWKNHWEEVVTKGTINFPVTHKTKNGKFYNLEVYAQCFSFNGMKIICAILKETSESNFYKNLIDYTRVIGSMGGWELNLQDGSIFATDCTLNIFNTKNKEDLIPQKIAHIFQNVSRFKSLIDQLIKEGVAFDEIFETRDSPTRYIRAITKPILKGGKIFKVSGVYQDVTEVKERDNNLTLYKTIIDNAQDLIYVYNDKADLLHYSESLIDKLGYSKSELDNSNMFVLDPFITQEFWEFHFDELRKKGIHRFEWLTSRKDGTKFPVDITASHLRYNGVDYSCAVVRDISVKKKRDLELREALEEIKSLKDRLEVENEYLQEEISGKINFNNIIYTSDSYKKVLTKIDQVAYTDTTVLITGESGTGKELLASAIHSNSKRKNRPLIKINCATLPKELIESELFGHKKGAFTGAVTNKMGKFTLADGGTIFLDEIGEMP</sequence>
<keyword evidence="4" id="KW-0175">Coiled coil</keyword>
<dbReference type="InterPro" id="IPR002078">
    <property type="entry name" value="Sigma_54_int"/>
</dbReference>
<dbReference type="PANTHER" id="PTHR32071:SF117">
    <property type="entry name" value="PTS-DEPENDENT DIHYDROXYACETONE KINASE OPERON REGULATORY PROTEIN-RELATED"/>
    <property type="match status" value="1"/>
</dbReference>
<dbReference type="PROSITE" id="PS00675">
    <property type="entry name" value="SIGMA54_INTERACT_1"/>
    <property type="match status" value="1"/>
</dbReference>
<evidence type="ECO:0000313" key="8">
    <source>
        <dbReference type="Proteomes" id="UP001597361"/>
    </source>
</evidence>
<reference evidence="8" key="1">
    <citation type="journal article" date="2019" name="Int. J. Syst. Evol. Microbiol.">
        <title>The Global Catalogue of Microorganisms (GCM) 10K type strain sequencing project: providing services to taxonomists for standard genome sequencing and annotation.</title>
        <authorList>
            <consortium name="The Broad Institute Genomics Platform"/>
            <consortium name="The Broad Institute Genome Sequencing Center for Infectious Disease"/>
            <person name="Wu L."/>
            <person name="Ma J."/>
        </authorList>
    </citation>
    <scope>NUCLEOTIDE SEQUENCE [LARGE SCALE GENOMIC DNA]</scope>
    <source>
        <strain evidence="8">CGMCC 1.15180</strain>
    </source>
</reference>
<dbReference type="InterPro" id="IPR027417">
    <property type="entry name" value="P-loop_NTPase"/>
</dbReference>
<evidence type="ECO:0000256" key="4">
    <source>
        <dbReference type="SAM" id="Coils"/>
    </source>
</evidence>
<comment type="caution">
    <text evidence="7">The sequence shown here is derived from an EMBL/GenBank/DDBJ whole genome shotgun (WGS) entry which is preliminary data.</text>
</comment>
<keyword evidence="8" id="KW-1185">Reference proteome</keyword>
<name>A0ABW4VPD5_9BACT</name>
<organism evidence="7 8">
    <name type="scientific">Belliella marina</name>
    <dbReference type="NCBI Taxonomy" id="1644146"/>
    <lineage>
        <taxon>Bacteria</taxon>
        <taxon>Pseudomonadati</taxon>
        <taxon>Bacteroidota</taxon>
        <taxon>Cytophagia</taxon>
        <taxon>Cytophagales</taxon>
        <taxon>Cyclobacteriaceae</taxon>
        <taxon>Belliella</taxon>
    </lineage>
</organism>
<evidence type="ECO:0000259" key="5">
    <source>
        <dbReference type="PROSITE" id="PS50045"/>
    </source>
</evidence>
<protein>
    <submittedName>
        <fullName evidence="7">Sigma 54-interacting transcriptional regulator</fullName>
    </submittedName>
</protein>
<dbReference type="PROSITE" id="PS50112">
    <property type="entry name" value="PAS"/>
    <property type="match status" value="2"/>
</dbReference>
<dbReference type="SMART" id="SM00091">
    <property type="entry name" value="PAS"/>
    <property type="match status" value="2"/>
</dbReference>
<dbReference type="Pfam" id="PF00158">
    <property type="entry name" value="Sigma54_activat"/>
    <property type="match status" value="1"/>
</dbReference>
<dbReference type="Gene3D" id="3.30.450.20">
    <property type="entry name" value="PAS domain"/>
    <property type="match status" value="2"/>
</dbReference>
<dbReference type="SUPFAM" id="SSF55785">
    <property type="entry name" value="PYP-like sensor domain (PAS domain)"/>
    <property type="match status" value="3"/>
</dbReference>
<feature type="non-terminal residue" evidence="7">
    <location>
        <position position="497"/>
    </location>
</feature>
<dbReference type="PROSITE" id="PS00676">
    <property type="entry name" value="SIGMA54_INTERACT_2"/>
    <property type="match status" value="1"/>
</dbReference>
<dbReference type="Proteomes" id="UP001597361">
    <property type="component" value="Unassembled WGS sequence"/>
</dbReference>
<accession>A0ABW4VPD5</accession>
<feature type="coiled-coil region" evidence="4">
    <location>
        <begin position="351"/>
        <end position="382"/>
    </location>
</feature>
<dbReference type="PROSITE" id="PS50045">
    <property type="entry name" value="SIGMA54_INTERACT_4"/>
    <property type="match status" value="1"/>
</dbReference>
<dbReference type="PANTHER" id="PTHR32071">
    <property type="entry name" value="TRANSCRIPTIONAL REGULATORY PROTEIN"/>
    <property type="match status" value="1"/>
</dbReference>
<feature type="domain" description="PAS" evidence="6">
    <location>
        <begin position="11"/>
        <end position="46"/>
    </location>
</feature>
<dbReference type="NCBIfam" id="TIGR00229">
    <property type="entry name" value="sensory_box"/>
    <property type="match status" value="1"/>
</dbReference>
<keyword evidence="2" id="KW-0067">ATP-binding</keyword>
<dbReference type="InterPro" id="IPR025943">
    <property type="entry name" value="Sigma_54_int_dom_ATP-bd_2"/>
</dbReference>
<gene>
    <name evidence="7" type="ORF">ACFSKL_11440</name>
</gene>
<dbReference type="InterPro" id="IPR000014">
    <property type="entry name" value="PAS"/>
</dbReference>
<evidence type="ECO:0000256" key="3">
    <source>
        <dbReference type="ARBA" id="ARBA00023125"/>
    </source>
</evidence>
<feature type="domain" description="Sigma-54 factor interaction" evidence="5">
    <location>
        <begin position="392"/>
        <end position="497"/>
    </location>
</feature>
<dbReference type="InterPro" id="IPR025662">
    <property type="entry name" value="Sigma_54_int_dom_ATP-bd_1"/>
</dbReference>
<dbReference type="SUPFAM" id="SSF52540">
    <property type="entry name" value="P-loop containing nucleoside triphosphate hydrolases"/>
    <property type="match status" value="1"/>
</dbReference>
<feature type="domain" description="PAS" evidence="6">
    <location>
        <begin position="238"/>
        <end position="280"/>
    </location>
</feature>
<dbReference type="Gene3D" id="3.40.50.300">
    <property type="entry name" value="P-loop containing nucleotide triphosphate hydrolases"/>
    <property type="match status" value="1"/>
</dbReference>
<dbReference type="CDD" id="cd00130">
    <property type="entry name" value="PAS"/>
    <property type="match status" value="1"/>
</dbReference>
<dbReference type="CDD" id="cd00009">
    <property type="entry name" value="AAA"/>
    <property type="match status" value="1"/>
</dbReference>
<evidence type="ECO:0000256" key="1">
    <source>
        <dbReference type="ARBA" id="ARBA00022741"/>
    </source>
</evidence>
<keyword evidence="3" id="KW-0238">DNA-binding</keyword>
<dbReference type="EMBL" id="JBHUHR010000031">
    <property type="protein sequence ID" value="MFD2035410.1"/>
    <property type="molecule type" value="Genomic_DNA"/>
</dbReference>
<keyword evidence="1" id="KW-0547">Nucleotide-binding</keyword>
<dbReference type="InterPro" id="IPR035965">
    <property type="entry name" value="PAS-like_dom_sf"/>
</dbReference>
<evidence type="ECO:0000259" key="6">
    <source>
        <dbReference type="PROSITE" id="PS50112"/>
    </source>
</evidence>
<dbReference type="RefSeq" id="WP_376886370.1">
    <property type="nucleotide sequence ID" value="NZ_JBHUHR010000031.1"/>
</dbReference>
<proteinExistence type="predicted"/>
<evidence type="ECO:0000256" key="2">
    <source>
        <dbReference type="ARBA" id="ARBA00022840"/>
    </source>
</evidence>
<evidence type="ECO:0000313" key="7">
    <source>
        <dbReference type="EMBL" id="MFD2035410.1"/>
    </source>
</evidence>